<evidence type="ECO:0000256" key="3">
    <source>
        <dbReference type="ARBA" id="ARBA00022801"/>
    </source>
</evidence>
<dbReference type="InterPro" id="IPR010618">
    <property type="entry name" value="RPF"/>
</dbReference>
<evidence type="ECO:0000256" key="4">
    <source>
        <dbReference type="SAM" id="MobiDB-lite"/>
    </source>
</evidence>
<feature type="domain" description="G5" evidence="5">
    <location>
        <begin position="308"/>
        <end position="388"/>
    </location>
</feature>
<dbReference type="PANTHER" id="PTHR39160:SF4">
    <property type="entry name" value="RESUSCITATION-PROMOTING FACTOR RPFB"/>
    <property type="match status" value="1"/>
</dbReference>
<dbReference type="PROSITE" id="PS51109">
    <property type="entry name" value="G5"/>
    <property type="match status" value="1"/>
</dbReference>
<dbReference type="InterPro" id="IPR023346">
    <property type="entry name" value="Lysozyme-like_dom_sf"/>
</dbReference>
<protein>
    <recommendedName>
        <fullName evidence="5">G5 domain-containing protein</fullName>
    </recommendedName>
</protein>
<dbReference type="Proteomes" id="UP001501447">
    <property type="component" value="Unassembled WGS sequence"/>
</dbReference>
<dbReference type="Pfam" id="PF06737">
    <property type="entry name" value="Transglycosylas"/>
    <property type="match status" value="1"/>
</dbReference>
<dbReference type="Pfam" id="PF07501">
    <property type="entry name" value="G5"/>
    <property type="match status" value="1"/>
</dbReference>
<feature type="region of interest" description="Disordered" evidence="4">
    <location>
        <begin position="1"/>
        <end position="111"/>
    </location>
</feature>
<dbReference type="Gene3D" id="2.20.230.10">
    <property type="entry name" value="Resuscitation-promoting factor rpfb"/>
    <property type="match status" value="1"/>
</dbReference>
<dbReference type="CDD" id="cd13925">
    <property type="entry name" value="RPF"/>
    <property type="match status" value="1"/>
</dbReference>
<dbReference type="EMBL" id="BAAARJ010000011">
    <property type="protein sequence ID" value="GAA2619742.1"/>
    <property type="molecule type" value="Genomic_DNA"/>
</dbReference>
<comment type="similarity">
    <text evidence="1">Belongs to the transglycosylase family. Rpf subfamily.</text>
</comment>
<dbReference type="InterPro" id="IPR051933">
    <property type="entry name" value="Resuscitation_pf_RpfB"/>
</dbReference>
<dbReference type="InterPro" id="IPR011098">
    <property type="entry name" value="G5_dom"/>
</dbReference>
<feature type="compositionally biased region" description="Basic and acidic residues" evidence="4">
    <location>
        <begin position="66"/>
        <end position="77"/>
    </location>
</feature>
<evidence type="ECO:0000256" key="1">
    <source>
        <dbReference type="ARBA" id="ARBA00010830"/>
    </source>
</evidence>
<feature type="compositionally biased region" description="Basic residues" evidence="4">
    <location>
        <begin position="100"/>
        <end position="109"/>
    </location>
</feature>
<dbReference type="PANTHER" id="PTHR39160">
    <property type="entry name" value="CELL WALL-BINDING PROTEIN YOCH"/>
    <property type="match status" value="1"/>
</dbReference>
<evidence type="ECO:0000313" key="6">
    <source>
        <dbReference type="EMBL" id="GAA2619742.1"/>
    </source>
</evidence>
<dbReference type="RefSeq" id="WP_344567338.1">
    <property type="nucleotide sequence ID" value="NZ_BAAARJ010000011.1"/>
</dbReference>
<name>A0ABN3Q7Y7_9ACTN</name>
<dbReference type="InterPro" id="IPR007137">
    <property type="entry name" value="DUF348"/>
</dbReference>
<gene>
    <name evidence="6" type="ORF">GCM10009863_37140</name>
</gene>
<keyword evidence="3" id="KW-0378">Hydrolase</keyword>
<evidence type="ECO:0000259" key="5">
    <source>
        <dbReference type="PROSITE" id="PS51109"/>
    </source>
</evidence>
<proteinExistence type="inferred from homology"/>
<dbReference type="Gene3D" id="1.10.530.10">
    <property type="match status" value="1"/>
</dbReference>
<keyword evidence="7" id="KW-1185">Reference proteome</keyword>
<reference evidence="6 7" key="1">
    <citation type="journal article" date="2019" name="Int. J. Syst. Evol. Microbiol.">
        <title>The Global Catalogue of Microorganisms (GCM) 10K type strain sequencing project: providing services to taxonomists for standard genome sequencing and annotation.</title>
        <authorList>
            <consortium name="The Broad Institute Genomics Platform"/>
            <consortium name="The Broad Institute Genome Sequencing Center for Infectious Disease"/>
            <person name="Wu L."/>
            <person name="Ma J."/>
        </authorList>
    </citation>
    <scope>NUCLEOTIDE SEQUENCE [LARGE SCALE GENOMIC DNA]</scope>
    <source>
        <strain evidence="6 7">JCM 16373</strain>
    </source>
</reference>
<evidence type="ECO:0000256" key="2">
    <source>
        <dbReference type="ARBA" id="ARBA00022729"/>
    </source>
</evidence>
<dbReference type="Pfam" id="PF03990">
    <property type="entry name" value="DUF348"/>
    <property type="match status" value="3"/>
</dbReference>
<comment type="caution">
    <text evidence="6">The sequence shown here is derived from an EMBL/GenBank/DDBJ whole genome shotgun (WGS) entry which is preliminary data.</text>
</comment>
<keyword evidence="2" id="KW-0732">Signal</keyword>
<feature type="compositionally biased region" description="Low complexity" evidence="4">
    <location>
        <begin position="34"/>
        <end position="47"/>
    </location>
</feature>
<feature type="compositionally biased region" description="Pro residues" evidence="4">
    <location>
        <begin position="14"/>
        <end position="33"/>
    </location>
</feature>
<dbReference type="SMART" id="SM01208">
    <property type="entry name" value="G5"/>
    <property type="match status" value="1"/>
</dbReference>
<evidence type="ECO:0000313" key="7">
    <source>
        <dbReference type="Proteomes" id="UP001501447"/>
    </source>
</evidence>
<organism evidence="6 7">
    <name type="scientific">Streptomyces axinellae</name>
    <dbReference type="NCBI Taxonomy" id="552788"/>
    <lineage>
        <taxon>Bacteria</taxon>
        <taxon>Bacillati</taxon>
        <taxon>Actinomycetota</taxon>
        <taxon>Actinomycetes</taxon>
        <taxon>Kitasatosporales</taxon>
        <taxon>Streptomycetaceae</taxon>
        <taxon>Streptomyces</taxon>
    </lineage>
</organism>
<dbReference type="SUPFAM" id="SSF53955">
    <property type="entry name" value="Lysozyme-like"/>
    <property type="match status" value="1"/>
</dbReference>
<sequence>MSQSPTVQFAALSSPPPPHPPSLSPPPPPPPAPYEHASYAYEPYAYEPHGHEPYGRESFGYQPHGYEPHGYEPHGYRPEVSGRPARVPGQRGGRAERRRAAARRRRRRGAGQGELLRKLLPQALVVAFLAGGTSAFVAYDKAVELEVDGQRRTLHTFAGDVTQLLEDEGVRLGGHDTVLPGRAAPLAHGDEVAVRYGRPLALTLDGHRRQVWATAETVGGALRELGVRAAGARISAPRSAPIPRSGRELEVWTERTLTFLVDSREQQVRTNAASVGEALDDAGIALRDQDTASVPLTSFPRDGQTITVMRIKGSEQSREERIPFHTVRRPDPDLQEGTEVVVAQGMTGLRKVTFELRTVNGVRQRPRETGSELIRAPRTQVIKVGTKKLPAAVRGAEGLNWQGLAQCESGGRPHAVDSTGTYGGLYQFDTHTWHSLGGSGRPQDAPAGEQTLRAKKLYVKRGASPWPVCGRKLSQ</sequence>
<accession>A0ABN3Q7Y7</accession>